<reference evidence="1 2" key="1">
    <citation type="submission" date="2020-04" db="EMBL/GenBank/DDBJ databases">
        <title>Vibrio sp. SM6, a novel species isolated from seawater.</title>
        <authorList>
            <person name="Wang X."/>
        </authorList>
    </citation>
    <scope>NUCLEOTIDE SEQUENCE [LARGE SCALE GENOMIC DNA]</scope>
    <source>
        <strain evidence="1 2">SM6</strain>
    </source>
</reference>
<dbReference type="EMBL" id="JABAIK010000009">
    <property type="protein sequence ID" value="NLS13351.1"/>
    <property type="molecule type" value="Genomic_DNA"/>
</dbReference>
<evidence type="ECO:0000313" key="1">
    <source>
        <dbReference type="EMBL" id="NLS13351.1"/>
    </source>
</evidence>
<sequence length="64" mass="7135">MAIVRVESNETFLELAEPLPFKPHRNFYVAVAQCEAEAGQAVSYINPSIAIVPWTGDKRLVIYA</sequence>
<comment type="caution">
    <text evidence="1">The sequence shown here is derived from an EMBL/GenBank/DDBJ whole genome shotgun (WGS) entry which is preliminary data.</text>
</comment>
<protein>
    <submittedName>
        <fullName evidence="1">Uncharacterized protein</fullName>
    </submittedName>
</protein>
<proteinExistence type="predicted"/>
<accession>A0A7X8TRL4</accession>
<organism evidence="1 2">
    <name type="scientific">Vibrio agarilyticus</name>
    <dbReference type="NCBI Taxonomy" id="2726741"/>
    <lineage>
        <taxon>Bacteria</taxon>
        <taxon>Pseudomonadati</taxon>
        <taxon>Pseudomonadota</taxon>
        <taxon>Gammaproteobacteria</taxon>
        <taxon>Vibrionales</taxon>
        <taxon>Vibrionaceae</taxon>
        <taxon>Vibrio</taxon>
    </lineage>
</organism>
<gene>
    <name evidence="1" type="ORF">HGP28_10650</name>
</gene>
<name>A0A7X8TRL4_9VIBR</name>
<evidence type="ECO:0000313" key="2">
    <source>
        <dbReference type="Proteomes" id="UP000535589"/>
    </source>
</evidence>
<dbReference type="AlphaFoldDB" id="A0A7X8TRL4"/>
<keyword evidence="2" id="KW-1185">Reference proteome</keyword>
<dbReference type="Proteomes" id="UP000535589">
    <property type="component" value="Unassembled WGS sequence"/>
</dbReference>
<dbReference type="RefSeq" id="WP_168836443.1">
    <property type="nucleotide sequence ID" value="NZ_JABAIK010000009.1"/>
</dbReference>